<sequence>MSRRALLTASGAVAIGALSGCLNRVASSVTNTTATPAAVFAGAGDNWNDDETEVGVSATTDEPHTSRLTPTLEAGSGILSSEVELEGWVTSTALVAANYNNSRSNKSTIRAPDGDSDADGVDDDVRGEDYNTPRSNRSIARPSDLFDDDIDEDDETFRRVSQLDAQLEAATTTAITAISKRSARTGRNPETEKEITAALDEMESVLAEMRAELERCSEESCVAALANVADREADVRRAQEYAQDGQWGAFGLSGAGGDDIIVGDYLLPPVGFDPSGLFSAEEQAALFRYLDGETTSGERFTVCIPDAEVPGGNGRLRDEATPQRFIDYMTGRTAGDGNVYAWGNAETAAGDETGDCDDTDEATRPGDVCGAPHLSAAVSGPTATVGGLRSARGSDGTVVVVNNPPQAEGGAPILGVPPEGEASELDRLDEWERGGGVPVVIGSQGRLLVSQVMVQPQGCPHPFPALLYVSRGVSDGQLVHSGGWVIDDGALYTGSVTVLTMESAAQIVGVDLDDLDSDGDGFADVMARQQLNARASQGTRIYSAPFHTFIGYMLSEGGREGVDALLRKRPGRTSEDVGSVLLSHVVVDVPTLHLVNAGRASADVKFKAGAELSKSVN</sequence>
<evidence type="ECO:0000313" key="3">
    <source>
        <dbReference type="EMBL" id="UWM53461.1"/>
    </source>
</evidence>
<evidence type="ECO:0000256" key="1">
    <source>
        <dbReference type="SAM" id="Coils"/>
    </source>
</evidence>
<dbReference type="PROSITE" id="PS51257">
    <property type="entry name" value="PROKAR_LIPOPROTEIN"/>
    <property type="match status" value="1"/>
</dbReference>
<dbReference type="RefSeq" id="WP_260592455.1">
    <property type="nucleotide sequence ID" value="NZ_CP104003.1"/>
</dbReference>
<keyword evidence="1" id="KW-0175">Coiled coil</keyword>
<protein>
    <submittedName>
        <fullName evidence="3">Uncharacterized protein</fullName>
    </submittedName>
</protein>
<evidence type="ECO:0000256" key="2">
    <source>
        <dbReference type="SAM" id="MobiDB-lite"/>
    </source>
</evidence>
<dbReference type="Proteomes" id="UP001057580">
    <property type="component" value="Chromosome"/>
</dbReference>
<keyword evidence="4" id="KW-1185">Reference proteome</keyword>
<organism evidence="3 4">
    <name type="scientific">Salinirubellus salinus</name>
    <dbReference type="NCBI Taxonomy" id="1364945"/>
    <lineage>
        <taxon>Archaea</taxon>
        <taxon>Methanobacteriati</taxon>
        <taxon>Methanobacteriota</taxon>
        <taxon>Stenosarchaea group</taxon>
        <taxon>Halobacteria</taxon>
        <taxon>Halobacteriales</taxon>
        <taxon>Natronomonadaceae</taxon>
        <taxon>Salinirubellus</taxon>
    </lineage>
</organism>
<accession>A0A9E7U7D2</accession>
<dbReference type="AlphaFoldDB" id="A0A9E7U7D2"/>
<reference evidence="3" key="1">
    <citation type="submission" date="2022-09" db="EMBL/GenBank/DDBJ databases">
        <title>Diverse halophilic archaea isolated from saline environments.</title>
        <authorList>
            <person name="Cui H.-L."/>
        </authorList>
    </citation>
    <scope>NUCLEOTIDE SEQUENCE</scope>
    <source>
        <strain evidence="3">ZS-35-S2</strain>
    </source>
</reference>
<proteinExistence type="predicted"/>
<dbReference type="GeneID" id="74943776"/>
<dbReference type="KEGG" id="ssai:N0B31_15100"/>
<feature type="coiled-coil region" evidence="1">
    <location>
        <begin position="192"/>
        <end position="219"/>
    </location>
</feature>
<gene>
    <name evidence="3" type="ORF">N0B31_15100</name>
</gene>
<feature type="region of interest" description="Disordered" evidence="2">
    <location>
        <begin position="104"/>
        <end position="150"/>
    </location>
</feature>
<name>A0A9E7U7D2_9EURY</name>
<evidence type="ECO:0000313" key="4">
    <source>
        <dbReference type="Proteomes" id="UP001057580"/>
    </source>
</evidence>
<dbReference type="EMBL" id="CP104003">
    <property type="protein sequence ID" value="UWM53461.1"/>
    <property type="molecule type" value="Genomic_DNA"/>
</dbReference>